<accession>A0A7W4YJH9</accession>
<name>A0A7W4YJH9_LEIAQ</name>
<dbReference type="Proteomes" id="UP000538196">
    <property type="component" value="Unassembled WGS sequence"/>
</dbReference>
<dbReference type="SUPFAM" id="SSF48498">
    <property type="entry name" value="Tetracyclin repressor-like, C-terminal domain"/>
    <property type="match status" value="1"/>
</dbReference>
<gene>
    <name evidence="6" type="ORF">FHX33_002876</name>
</gene>
<evidence type="ECO:0000256" key="1">
    <source>
        <dbReference type="ARBA" id="ARBA00023015"/>
    </source>
</evidence>
<dbReference type="PANTHER" id="PTHR30055:SF148">
    <property type="entry name" value="TETR-FAMILY TRANSCRIPTIONAL REGULATOR"/>
    <property type="match status" value="1"/>
</dbReference>
<dbReference type="PANTHER" id="PTHR30055">
    <property type="entry name" value="HTH-TYPE TRANSCRIPTIONAL REGULATOR RUTR"/>
    <property type="match status" value="1"/>
</dbReference>
<evidence type="ECO:0000313" key="7">
    <source>
        <dbReference type="Proteomes" id="UP000538196"/>
    </source>
</evidence>
<keyword evidence="3" id="KW-0804">Transcription</keyword>
<dbReference type="PRINTS" id="PR00455">
    <property type="entry name" value="HTHTETR"/>
</dbReference>
<feature type="domain" description="HTH tetR-type" evidence="5">
    <location>
        <begin position="11"/>
        <end position="71"/>
    </location>
</feature>
<dbReference type="RefSeq" id="WP_021754402.1">
    <property type="nucleotide sequence ID" value="NZ_DAMDIH010000001.1"/>
</dbReference>
<dbReference type="InterPro" id="IPR001647">
    <property type="entry name" value="HTH_TetR"/>
</dbReference>
<keyword evidence="1" id="KW-0805">Transcription regulation</keyword>
<reference evidence="6 7" key="1">
    <citation type="submission" date="2020-08" db="EMBL/GenBank/DDBJ databases">
        <title>Sequencing the genomes of 1000 actinobacteria strains.</title>
        <authorList>
            <person name="Klenk H.-P."/>
        </authorList>
    </citation>
    <scope>NUCLEOTIDE SEQUENCE [LARGE SCALE GENOMIC DNA]</scope>
    <source>
        <strain evidence="6 7">DSM 20146</strain>
    </source>
</reference>
<comment type="caution">
    <text evidence="6">The sequence shown here is derived from an EMBL/GenBank/DDBJ whole genome shotgun (WGS) entry which is preliminary data.</text>
</comment>
<dbReference type="Gene3D" id="1.10.357.10">
    <property type="entry name" value="Tetracycline Repressor, domain 2"/>
    <property type="match status" value="1"/>
</dbReference>
<dbReference type="Pfam" id="PF00440">
    <property type="entry name" value="TetR_N"/>
    <property type="match status" value="1"/>
</dbReference>
<dbReference type="EMBL" id="JACHVP010000003">
    <property type="protein sequence ID" value="MBB2968106.1"/>
    <property type="molecule type" value="Genomic_DNA"/>
</dbReference>
<evidence type="ECO:0000256" key="3">
    <source>
        <dbReference type="ARBA" id="ARBA00023163"/>
    </source>
</evidence>
<keyword evidence="7" id="KW-1185">Reference proteome</keyword>
<keyword evidence="2 4" id="KW-0238">DNA-binding</keyword>
<dbReference type="InterPro" id="IPR036271">
    <property type="entry name" value="Tet_transcr_reg_TetR-rel_C_sf"/>
</dbReference>
<evidence type="ECO:0000313" key="6">
    <source>
        <dbReference type="EMBL" id="MBB2968106.1"/>
    </source>
</evidence>
<organism evidence="6 7">
    <name type="scientific">Leifsonia aquatica</name>
    <name type="common">Corynebacterium aquaticum</name>
    <dbReference type="NCBI Taxonomy" id="144185"/>
    <lineage>
        <taxon>Bacteria</taxon>
        <taxon>Bacillati</taxon>
        <taxon>Actinomycetota</taxon>
        <taxon>Actinomycetes</taxon>
        <taxon>Micrococcales</taxon>
        <taxon>Microbacteriaceae</taxon>
        <taxon>Leifsonia</taxon>
    </lineage>
</organism>
<dbReference type="GO" id="GO:0000976">
    <property type="term" value="F:transcription cis-regulatory region binding"/>
    <property type="evidence" value="ECO:0007669"/>
    <property type="project" value="TreeGrafter"/>
</dbReference>
<dbReference type="GO" id="GO:0003700">
    <property type="term" value="F:DNA-binding transcription factor activity"/>
    <property type="evidence" value="ECO:0007669"/>
    <property type="project" value="TreeGrafter"/>
</dbReference>
<dbReference type="InterPro" id="IPR011075">
    <property type="entry name" value="TetR_C"/>
</dbReference>
<feature type="DNA-binding region" description="H-T-H motif" evidence="4">
    <location>
        <begin position="34"/>
        <end position="53"/>
    </location>
</feature>
<evidence type="ECO:0000256" key="2">
    <source>
        <dbReference type="ARBA" id="ARBA00023125"/>
    </source>
</evidence>
<sequence>MTGRSGRSRSEEARVAILEATARLFATRGYDHLTIEGVAAEAGVGKQTIYRWWGSKSELVVDCLVEGVLMPEPLIPPDTGDLRADLVSWLHDVFHVLQRSEGENLIRSFAAAAAENAEVTRRIRDKLGAGSALSARLESAVAAGQLAPTVPMSEFGEVLVGAIILRALARVETDDASAERLIAVVLDGPALDR</sequence>
<dbReference type="SUPFAM" id="SSF46689">
    <property type="entry name" value="Homeodomain-like"/>
    <property type="match status" value="1"/>
</dbReference>
<dbReference type="InterPro" id="IPR009057">
    <property type="entry name" value="Homeodomain-like_sf"/>
</dbReference>
<dbReference type="InterPro" id="IPR050109">
    <property type="entry name" value="HTH-type_TetR-like_transc_reg"/>
</dbReference>
<dbReference type="PROSITE" id="PS50977">
    <property type="entry name" value="HTH_TETR_2"/>
    <property type="match status" value="1"/>
</dbReference>
<protein>
    <submittedName>
        <fullName evidence="6">AcrR family transcriptional regulator</fullName>
    </submittedName>
</protein>
<evidence type="ECO:0000256" key="4">
    <source>
        <dbReference type="PROSITE-ProRule" id="PRU00335"/>
    </source>
</evidence>
<dbReference type="Pfam" id="PF16859">
    <property type="entry name" value="TetR_C_11"/>
    <property type="match status" value="1"/>
</dbReference>
<evidence type="ECO:0000259" key="5">
    <source>
        <dbReference type="PROSITE" id="PS50977"/>
    </source>
</evidence>
<dbReference type="AlphaFoldDB" id="A0A7W4YJH9"/>
<dbReference type="Gene3D" id="1.10.10.60">
    <property type="entry name" value="Homeodomain-like"/>
    <property type="match status" value="1"/>
</dbReference>
<proteinExistence type="predicted"/>